<accession>A0A914KZU4</accession>
<dbReference type="AlphaFoldDB" id="A0A914KZU4"/>
<evidence type="ECO:0000313" key="1">
    <source>
        <dbReference type="Proteomes" id="UP000887563"/>
    </source>
</evidence>
<organism evidence="1 2">
    <name type="scientific">Meloidogyne incognita</name>
    <name type="common">Southern root-knot nematode worm</name>
    <name type="synonym">Oxyuris incognita</name>
    <dbReference type="NCBI Taxonomy" id="6306"/>
    <lineage>
        <taxon>Eukaryota</taxon>
        <taxon>Metazoa</taxon>
        <taxon>Ecdysozoa</taxon>
        <taxon>Nematoda</taxon>
        <taxon>Chromadorea</taxon>
        <taxon>Rhabditida</taxon>
        <taxon>Tylenchina</taxon>
        <taxon>Tylenchomorpha</taxon>
        <taxon>Tylenchoidea</taxon>
        <taxon>Meloidogynidae</taxon>
        <taxon>Meloidogyninae</taxon>
        <taxon>Meloidogyne</taxon>
        <taxon>Meloidogyne incognita group</taxon>
    </lineage>
</organism>
<protein>
    <submittedName>
        <fullName evidence="2">Candidate secreted effector</fullName>
    </submittedName>
</protein>
<evidence type="ECO:0000313" key="2">
    <source>
        <dbReference type="WBParaSite" id="Minc3s00182g06976"/>
    </source>
</evidence>
<reference evidence="2" key="1">
    <citation type="submission" date="2022-11" db="UniProtKB">
        <authorList>
            <consortium name="WormBaseParasite"/>
        </authorList>
    </citation>
    <scope>IDENTIFICATION</scope>
</reference>
<sequence length="100" mass="11490">MRKFNFLNKYNNYQTTKKNPKNNIFKSNDRHIFAITILLFLLSSSSTSFLCRFGNLSTSFDLLDGLDNTNSHSLTHVTNGEASKWSVVSKSLNTHWLGWN</sequence>
<proteinExistence type="predicted"/>
<keyword evidence="1" id="KW-1185">Reference proteome</keyword>
<dbReference type="Proteomes" id="UP000887563">
    <property type="component" value="Unplaced"/>
</dbReference>
<dbReference type="WBParaSite" id="Minc3s00182g06976">
    <property type="protein sequence ID" value="Minc3s00182g06976"/>
    <property type="gene ID" value="Minc3s00182g06976"/>
</dbReference>
<name>A0A914KZU4_MELIC</name>